<dbReference type="Pfam" id="PF22398">
    <property type="entry name" value="DUF6978"/>
    <property type="match status" value="1"/>
</dbReference>
<proteinExistence type="predicted"/>
<evidence type="ECO:0000313" key="1">
    <source>
        <dbReference type="EMBL" id="RHK27433.1"/>
    </source>
</evidence>
<gene>
    <name evidence="1" type="ORF">DW072_01845</name>
</gene>
<evidence type="ECO:0000313" key="2">
    <source>
        <dbReference type="Proteomes" id="UP000285262"/>
    </source>
</evidence>
<dbReference type="InterPro" id="IPR053916">
    <property type="entry name" value="DUF6978"/>
</dbReference>
<dbReference type="RefSeq" id="WP_117779615.1">
    <property type="nucleotide sequence ID" value="NZ_JAQDFW010000001.1"/>
</dbReference>
<sequence>MSRKNRKPRFTLSQEEAERLITAVKNAVEDVFRMPAAGEHNAEFHVRADDGEKFTIAVFQGTKNAARHQISARITKLGIPLIRLCVNSGTHNNPDGTRISGTHWHVYKEGDDDLVAYPANLESDGFVDATIALLDKFNVIKRPVFQESLI</sequence>
<organism evidence="1 2">
    <name type="scientific">Bifidobacterium adolescentis</name>
    <dbReference type="NCBI Taxonomy" id="1680"/>
    <lineage>
        <taxon>Bacteria</taxon>
        <taxon>Bacillati</taxon>
        <taxon>Actinomycetota</taxon>
        <taxon>Actinomycetes</taxon>
        <taxon>Bifidobacteriales</taxon>
        <taxon>Bifidobacteriaceae</taxon>
        <taxon>Bifidobacterium</taxon>
    </lineage>
</organism>
<name>A0A415FWY6_BIFAD</name>
<protein>
    <recommendedName>
        <fullName evidence="3">Prophage protein</fullName>
    </recommendedName>
</protein>
<accession>A0A415FWY6</accession>
<dbReference type="EMBL" id="QRNG01000001">
    <property type="protein sequence ID" value="RHK27433.1"/>
    <property type="molecule type" value="Genomic_DNA"/>
</dbReference>
<comment type="caution">
    <text evidence="1">The sequence shown here is derived from an EMBL/GenBank/DDBJ whole genome shotgun (WGS) entry which is preliminary data.</text>
</comment>
<dbReference type="AlphaFoldDB" id="A0A415FWY6"/>
<reference evidence="1 2" key="1">
    <citation type="submission" date="2018-08" db="EMBL/GenBank/DDBJ databases">
        <title>A genome reference for cultivated species of the human gut microbiota.</title>
        <authorList>
            <person name="Zou Y."/>
            <person name="Xue W."/>
            <person name="Luo G."/>
        </authorList>
    </citation>
    <scope>NUCLEOTIDE SEQUENCE [LARGE SCALE GENOMIC DNA]</scope>
    <source>
        <strain evidence="1 2">AF45-19</strain>
    </source>
</reference>
<evidence type="ECO:0008006" key="3">
    <source>
        <dbReference type="Google" id="ProtNLM"/>
    </source>
</evidence>
<dbReference type="Proteomes" id="UP000285262">
    <property type="component" value="Unassembled WGS sequence"/>
</dbReference>